<evidence type="ECO:0000256" key="1">
    <source>
        <dbReference type="SAM" id="MobiDB-lite"/>
    </source>
</evidence>
<feature type="region of interest" description="Disordered" evidence="1">
    <location>
        <begin position="110"/>
        <end position="141"/>
    </location>
</feature>
<keyword evidence="5" id="KW-1185">Reference proteome</keyword>
<accession>A0A024GJN6</accession>
<organism evidence="4 5">
    <name type="scientific">Albugo candida</name>
    <dbReference type="NCBI Taxonomy" id="65357"/>
    <lineage>
        <taxon>Eukaryota</taxon>
        <taxon>Sar</taxon>
        <taxon>Stramenopiles</taxon>
        <taxon>Oomycota</taxon>
        <taxon>Peronosporomycetes</taxon>
        <taxon>Albuginales</taxon>
        <taxon>Albuginaceae</taxon>
        <taxon>Albugo</taxon>
    </lineage>
</organism>
<feature type="signal peptide" evidence="3">
    <location>
        <begin position="1"/>
        <end position="22"/>
    </location>
</feature>
<proteinExistence type="predicted"/>
<evidence type="ECO:0000256" key="3">
    <source>
        <dbReference type="SAM" id="SignalP"/>
    </source>
</evidence>
<dbReference type="Proteomes" id="UP000053237">
    <property type="component" value="Unassembled WGS sequence"/>
</dbReference>
<dbReference type="EMBL" id="CAIX01000146">
    <property type="protein sequence ID" value="CCI46972.1"/>
    <property type="molecule type" value="Genomic_DNA"/>
</dbReference>
<feature type="transmembrane region" description="Helical" evidence="2">
    <location>
        <begin position="148"/>
        <end position="168"/>
    </location>
</feature>
<gene>
    <name evidence="4" type="ORF">BN9_079270</name>
</gene>
<reference evidence="4 5" key="1">
    <citation type="submission" date="2012-05" db="EMBL/GenBank/DDBJ databases">
        <title>Recombination and specialization in a pathogen metapopulation.</title>
        <authorList>
            <person name="Gardiner A."/>
            <person name="Kemen E."/>
            <person name="Schultz-Larsen T."/>
            <person name="MacLean D."/>
            <person name="Van Oosterhout C."/>
            <person name="Jones J.D.G."/>
        </authorList>
    </citation>
    <scope>NUCLEOTIDE SEQUENCE [LARGE SCALE GENOMIC DNA]</scope>
    <source>
        <strain evidence="4 5">Ac Nc2</strain>
    </source>
</reference>
<keyword evidence="2" id="KW-0472">Membrane</keyword>
<feature type="chain" id="PRO_5001532517" description="CUE domain-containing protein" evidence="3">
    <location>
        <begin position="23"/>
        <end position="188"/>
    </location>
</feature>
<feature type="compositionally biased region" description="Basic and acidic residues" evidence="1">
    <location>
        <begin position="110"/>
        <end position="121"/>
    </location>
</feature>
<keyword evidence="2" id="KW-0812">Transmembrane</keyword>
<evidence type="ECO:0000313" key="5">
    <source>
        <dbReference type="Proteomes" id="UP000053237"/>
    </source>
</evidence>
<protein>
    <recommendedName>
        <fullName evidence="6">CUE domain-containing protein</fullName>
    </recommendedName>
</protein>
<keyword evidence="3" id="KW-0732">Signal</keyword>
<evidence type="ECO:0000313" key="4">
    <source>
        <dbReference type="EMBL" id="CCI46972.1"/>
    </source>
</evidence>
<feature type="compositionally biased region" description="Basic residues" evidence="1">
    <location>
        <begin position="122"/>
        <end position="139"/>
    </location>
</feature>
<comment type="caution">
    <text evidence="4">The sequence shown here is derived from an EMBL/GenBank/DDBJ whole genome shotgun (WGS) entry which is preliminary data.</text>
</comment>
<name>A0A024GJN6_9STRA</name>
<evidence type="ECO:0008006" key="6">
    <source>
        <dbReference type="Google" id="ProtNLM"/>
    </source>
</evidence>
<evidence type="ECO:0000256" key="2">
    <source>
        <dbReference type="SAM" id="Phobius"/>
    </source>
</evidence>
<keyword evidence="2" id="KW-1133">Transmembrane helix</keyword>
<dbReference type="InParanoid" id="A0A024GJN6"/>
<dbReference type="AlphaFoldDB" id="A0A024GJN6"/>
<sequence length="188" mass="21758">MRNIQWLFMAMMSLYMCAFIRSDNIWDEGDQIDASDEPVENSEDSKETIKLSEEQIKVMQQAFQHIFPTLTDECKEEIKESSGDMDKVSTECKEDINEKVKARIEAKAAREARKQAQTEKKQSKKRTKRKKKSSKTNKAKKPDGMRELMIIGYFFAAVFVVVTGYMLFVNQKLKATGKYFPENAAKQE</sequence>